<organism evidence="1 2">
    <name type="scientific">Brevibacillus laterosporus</name>
    <name type="common">Bacillus laterosporus</name>
    <dbReference type="NCBI Taxonomy" id="1465"/>
    <lineage>
        <taxon>Bacteria</taxon>
        <taxon>Bacillati</taxon>
        <taxon>Bacillota</taxon>
        <taxon>Bacilli</taxon>
        <taxon>Bacillales</taxon>
        <taxon>Paenibacillaceae</taxon>
        <taxon>Brevibacillus</taxon>
    </lineage>
</organism>
<dbReference type="AlphaFoldDB" id="A0A518VBS7"/>
<sequence>MNMGKQDAHFLQEILPDFVNCAMEIQIIDVAEDAEKEVAPPIHRHLAKWELIENDTMVRLYFNSCQFIAIPVVEDGVSLNQLEGQVKQSNQTKLECNQYQENDQRDYEQHTILQMNDSERKLIYQIVFSGPSTGS</sequence>
<reference evidence="1 2" key="1">
    <citation type="submission" date="2018-11" db="EMBL/GenBank/DDBJ databases">
        <title>Phylogenetic determinants of toxin gene distribution in genomes of Brevibacillus laterosporus.</title>
        <authorList>
            <person name="Glare T.R."/>
            <person name="Durrant A."/>
            <person name="Berry C."/>
            <person name="Palma L."/>
            <person name="Ormskirk M."/>
            <person name="Cox M.O."/>
        </authorList>
    </citation>
    <scope>NUCLEOTIDE SEQUENCE [LARGE SCALE GENOMIC DNA]</scope>
    <source>
        <strain evidence="1 2">1821L</strain>
    </source>
</reference>
<protein>
    <submittedName>
        <fullName evidence="1">Uncharacterized protein</fullName>
    </submittedName>
</protein>
<gene>
    <name evidence="1" type="ORF">EEL30_20335</name>
</gene>
<accession>A0A518VBS7</accession>
<name>A0A518VBS7_BRELA</name>
<dbReference type="Proteomes" id="UP000319432">
    <property type="component" value="Chromosome"/>
</dbReference>
<dbReference type="EMBL" id="CP033464">
    <property type="protein sequence ID" value="QDX94425.1"/>
    <property type="molecule type" value="Genomic_DNA"/>
</dbReference>
<evidence type="ECO:0000313" key="1">
    <source>
        <dbReference type="EMBL" id="QDX94425.1"/>
    </source>
</evidence>
<keyword evidence="2" id="KW-1185">Reference proteome</keyword>
<proteinExistence type="predicted"/>
<evidence type="ECO:0000313" key="2">
    <source>
        <dbReference type="Proteomes" id="UP000319432"/>
    </source>
</evidence>
<dbReference type="OrthoDB" id="2909996at2"/>